<sequence length="127" mass="13686">MYSGIDHNGSLDTSGLDHSISDDDDVVDPQQMQSRNSSPQSSDNKVNSREPRPNQDNIDKAMMSSLSSSTFSSAASQRDSIYSLARSSTVASSINDQNSPGSDSEARKRWSAGSLSSIDDIISTYMI</sequence>
<accession>A0A8H7Q4E2</accession>
<protein>
    <submittedName>
        <fullName evidence="2">Uncharacterized protein</fullName>
    </submittedName>
</protein>
<feature type="compositionally biased region" description="Low complexity" evidence="1">
    <location>
        <begin position="64"/>
        <end position="80"/>
    </location>
</feature>
<dbReference type="AlphaFoldDB" id="A0A8H7Q4E2"/>
<feature type="region of interest" description="Disordered" evidence="1">
    <location>
        <begin position="1"/>
        <end position="113"/>
    </location>
</feature>
<evidence type="ECO:0000256" key="1">
    <source>
        <dbReference type="SAM" id="MobiDB-lite"/>
    </source>
</evidence>
<reference evidence="2" key="1">
    <citation type="submission" date="2020-12" db="EMBL/GenBank/DDBJ databases">
        <title>Metabolic potential, ecology and presence of endohyphal bacteria is reflected in genomic diversity of Mucoromycotina.</title>
        <authorList>
            <person name="Muszewska A."/>
            <person name="Okrasinska A."/>
            <person name="Steczkiewicz K."/>
            <person name="Drgas O."/>
            <person name="Orlowska M."/>
            <person name="Perlinska-Lenart U."/>
            <person name="Aleksandrzak-Piekarczyk T."/>
            <person name="Szatraj K."/>
            <person name="Zielenkiewicz U."/>
            <person name="Pilsyk S."/>
            <person name="Malc E."/>
            <person name="Mieczkowski P."/>
            <person name="Kruszewska J.S."/>
            <person name="Biernat P."/>
            <person name="Pawlowska J."/>
        </authorList>
    </citation>
    <scope>NUCLEOTIDE SEQUENCE</scope>
    <source>
        <strain evidence="2">WA0000067209</strain>
    </source>
</reference>
<keyword evidence="3" id="KW-1185">Reference proteome</keyword>
<feature type="compositionally biased region" description="Polar residues" evidence="1">
    <location>
        <begin position="85"/>
        <end position="102"/>
    </location>
</feature>
<dbReference type="EMBL" id="JAEPQZ010000002">
    <property type="protein sequence ID" value="KAG2185098.1"/>
    <property type="molecule type" value="Genomic_DNA"/>
</dbReference>
<feature type="compositionally biased region" description="Basic and acidic residues" evidence="1">
    <location>
        <begin position="46"/>
        <end position="59"/>
    </location>
</feature>
<name>A0A8H7Q4E2_MORIS</name>
<feature type="compositionally biased region" description="Polar residues" evidence="1">
    <location>
        <begin position="30"/>
        <end position="45"/>
    </location>
</feature>
<proteinExistence type="predicted"/>
<evidence type="ECO:0000313" key="3">
    <source>
        <dbReference type="Proteomes" id="UP000654370"/>
    </source>
</evidence>
<gene>
    <name evidence="2" type="ORF">INT43_001011</name>
</gene>
<comment type="caution">
    <text evidence="2">The sequence shown here is derived from an EMBL/GenBank/DDBJ whole genome shotgun (WGS) entry which is preliminary data.</text>
</comment>
<evidence type="ECO:0000313" key="2">
    <source>
        <dbReference type="EMBL" id="KAG2185098.1"/>
    </source>
</evidence>
<dbReference type="Proteomes" id="UP000654370">
    <property type="component" value="Unassembled WGS sequence"/>
</dbReference>
<organism evidence="2 3">
    <name type="scientific">Mortierella isabellina</name>
    <name type="common">Filamentous fungus</name>
    <name type="synonym">Umbelopsis isabellina</name>
    <dbReference type="NCBI Taxonomy" id="91625"/>
    <lineage>
        <taxon>Eukaryota</taxon>
        <taxon>Fungi</taxon>
        <taxon>Fungi incertae sedis</taxon>
        <taxon>Mucoromycota</taxon>
        <taxon>Mucoromycotina</taxon>
        <taxon>Umbelopsidomycetes</taxon>
        <taxon>Umbelopsidales</taxon>
        <taxon>Umbelopsidaceae</taxon>
        <taxon>Umbelopsis</taxon>
    </lineage>
</organism>